<proteinExistence type="predicted"/>
<protein>
    <submittedName>
        <fullName evidence="2">Uncharacterized protein</fullName>
    </submittedName>
</protein>
<feature type="compositionally biased region" description="Basic and acidic residues" evidence="1">
    <location>
        <begin position="165"/>
        <end position="175"/>
    </location>
</feature>
<sequence>MGDGDSQATAFWVSTLPSYEMRGLPVPADTYEPPNRLRAPNPSALVQCGSGRQEISKTSRHPDSMRAHHCERKAHVHRRIRLPPPPRRAAQHSTTWPDACHSALAIPYGHNIAVIPEPRRWLRRWICTENSPRTVDTCHIRPPVNIAQTTRRPREDDGQVGFRRGRPDYMGRDDD</sequence>
<evidence type="ECO:0000313" key="3">
    <source>
        <dbReference type="Proteomes" id="UP000541558"/>
    </source>
</evidence>
<organism evidence="2 3">
    <name type="scientific">Ephemerocybe angulata</name>
    <dbReference type="NCBI Taxonomy" id="980116"/>
    <lineage>
        <taxon>Eukaryota</taxon>
        <taxon>Fungi</taxon>
        <taxon>Dikarya</taxon>
        <taxon>Basidiomycota</taxon>
        <taxon>Agaricomycotina</taxon>
        <taxon>Agaricomycetes</taxon>
        <taxon>Agaricomycetidae</taxon>
        <taxon>Agaricales</taxon>
        <taxon>Agaricineae</taxon>
        <taxon>Psathyrellaceae</taxon>
        <taxon>Ephemerocybe</taxon>
    </lineage>
</organism>
<name>A0A8H5EZI5_9AGAR</name>
<accession>A0A8H5EZI5</accession>
<evidence type="ECO:0000313" key="2">
    <source>
        <dbReference type="EMBL" id="KAF5318340.1"/>
    </source>
</evidence>
<comment type="caution">
    <text evidence="2">The sequence shown here is derived from an EMBL/GenBank/DDBJ whole genome shotgun (WGS) entry which is preliminary data.</text>
</comment>
<gene>
    <name evidence="2" type="ORF">D9611_014229</name>
</gene>
<keyword evidence="3" id="KW-1185">Reference proteome</keyword>
<dbReference type="EMBL" id="JAACJK010000179">
    <property type="protein sequence ID" value="KAF5318340.1"/>
    <property type="molecule type" value="Genomic_DNA"/>
</dbReference>
<feature type="compositionally biased region" description="Basic and acidic residues" evidence="1">
    <location>
        <begin position="55"/>
        <end position="68"/>
    </location>
</feature>
<dbReference type="Proteomes" id="UP000541558">
    <property type="component" value="Unassembled WGS sequence"/>
</dbReference>
<feature type="region of interest" description="Disordered" evidence="1">
    <location>
        <begin position="144"/>
        <end position="175"/>
    </location>
</feature>
<dbReference type="AlphaFoldDB" id="A0A8H5EZI5"/>
<evidence type="ECO:0000256" key="1">
    <source>
        <dbReference type="SAM" id="MobiDB-lite"/>
    </source>
</evidence>
<reference evidence="2 3" key="1">
    <citation type="journal article" date="2020" name="ISME J.">
        <title>Uncovering the hidden diversity of litter-decomposition mechanisms in mushroom-forming fungi.</title>
        <authorList>
            <person name="Floudas D."/>
            <person name="Bentzer J."/>
            <person name="Ahren D."/>
            <person name="Johansson T."/>
            <person name="Persson P."/>
            <person name="Tunlid A."/>
        </authorList>
    </citation>
    <scope>NUCLEOTIDE SEQUENCE [LARGE SCALE GENOMIC DNA]</scope>
    <source>
        <strain evidence="2 3">CBS 175.51</strain>
    </source>
</reference>
<feature type="region of interest" description="Disordered" evidence="1">
    <location>
        <begin position="55"/>
        <end position="76"/>
    </location>
</feature>